<dbReference type="PANTHER" id="PTHR12654:SF4">
    <property type="entry name" value="PB1 DOMAIN-CONTAINING PROTEIN"/>
    <property type="match status" value="1"/>
</dbReference>
<gene>
    <name evidence="3" type="ORF">C4532_18930</name>
</gene>
<evidence type="ECO:0000259" key="2">
    <source>
        <dbReference type="Pfam" id="PF12215"/>
    </source>
</evidence>
<dbReference type="PANTHER" id="PTHR12654">
    <property type="entry name" value="BILE ACID BETA-GLUCOSIDASE-RELATED"/>
    <property type="match status" value="1"/>
</dbReference>
<evidence type="ECO:0000259" key="1">
    <source>
        <dbReference type="Pfam" id="PF04685"/>
    </source>
</evidence>
<dbReference type="InterPro" id="IPR012341">
    <property type="entry name" value="6hp_glycosidase-like_sf"/>
</dbReference>
<dbReference type="Pfam" id="PF04685">
    <property type="entry name" value="DUF608"/>
    <property type="match status" value="1"/>
</dbReference>
<reference evidence="3 4" key="1">
    <citation type="journal article" date="2017" name="ISME J.">
        <title>Energy and carbon metabolisms in a deep terrestrial subsurface fluid microbial community.</title>
        <authorList>
            <person name="Momper L."/>
            <person name="Jungbluth S.P."/>
            <person name="Lee M.D."/>
            <person name="Amend J.P."/>
        </authorList>
    </citation>
    <scope>NUCLEOTIDE SEQUENCE [LARGE SCALE GENOMIC DNA]</scope>
    <source>
        <strain evidence="3">SURF_17</strain>
    </source>
</reference>
<accession>A0A419EPF9</accession>
<dbReference type="InterPro" id="IPR024462">
    <property type="entry name" value="GH116_N"/>
</dbReference>
<dbReference type="GO" id="GO:0005975">
    <property type="term" value="P:carbohydrate metabolic process"/>
    <property type="evidence" value="ECO:0007669"/>
    <property type="project" value="InterPro"/>
</dbReference>
<proteinExistence type="predicted"/>
<evidence type="ECO:0008006" key="5">
    <source>
        <dbReference type="Google" id="ProtNLM"/>
    </source>
</evidence>
<dbReference type="Proteomes" id="UP000285961">
    <property type="component" value="Unassembled WGS sequence"/>
</dbReference>
<dbReference type="EMBL" id="QZKI01000136">
    <property type="protein sequence ID" value="RJP64716.1"/>
    <property type="molecule type" value="Genomic_DNA"/>
</dbReference>
<dbReference type="Pfam" id="PF12215">
    <property type="entry name" value="Glyco_hydr_116N"/>
    <property type="match status" value="1"/>
</dbReference>
<comment type="caution">
    <text evidence="3">The sequence shown here is derived from an EMBL/GenBank/DDBJ whole genome shotgun (WGS) entry which is preliminary data.</text>
</comment>
<dbReference type="GO" id="GO:0008422">
    <property type="term" value="F:beta-glucosidase activity"/>
    <property type="evidence" value="ECO:0007669"/>
    <property type="project" value="TreeGrafter"/>
</dbReference>
<dbReference type="SUPFAM" id="SSF48208">
    <property type="entry name" value="Six-hairpin glycosidases"/>
    <property type="match status" value="1"/>
</dbReference>
<dbReference type="InterPro" id="IPR008928">
    <property type="entry name" value="6-hairpin_glycosidase_sf"/>
</dbReference>
<protein>
    <recommendedName>
        <fullName evidence="5">Glucosylceramidase</fullName>
    </recommendedName>
</protein>
<feature type="domain" description="Glycosyl-hydrolase family 116 N-terminal" evidence="2">
    <location>
        <begin position="20"/>
        <end position="350"/>
    </location>
</feature>
<dbReference type="Gene3D" id="1.50.10.10">
    <property type="match status" value="1"/>
</dbReference>
<name>A0A419EPF9_9BACT</name>
<feature type="domain" description="Glycosyl-hydrolase family 116 catalytic region" evidence="1">
    <location>
        <begin position="428"/>
        <end position="755"/>
    </location>
</feature>
<dbReference type="AlphaFoldDB" id="A0A419EPF9"/>
<organism evidence="3 4">
    <name type="scientific">Candidatus Abyssobacteria bacterium SURF_17</name>
    <dbReference type="NCBI Taxonomy" id="2093361"/>
    <lineage>
        <taxon>Bacteria</taxon>
        <taxon>Pseudomonadati</taxon>
        <taxon>Candidatus Hydrogenedentota</taxon>
        <taxon>Candidatus Abyssobacteria</taxon>
    </lineage>
</organism>
<dbReference type="InterPro" id="IPR052566">
    <property type="entry name" value="Non-lysos_glucosylceramidase"/>
</dbReference>
<evidence type="ECO:0000313" key="4">
    <source>
        <dbReference type="Proteomes" id="UP000285961"/>
    </source>
</evidence>
<dbReference type="InterPro" id="IPR006775">
    <property type="entry name" value="GH116_catalytic"/>
</dbReference>
<sequence>MTRDERARMGYEGEKLRSLAFPLGGIGTGHVAMCGDGGLRQWQIFNNINHTAHVPFSFFAVHAKRAGSLPQTRILQSKQRYDDVFEPAPSVSDHVVPPASRTLLEQLPSAEAIRFVGEYPVAEITYALPQLPIRVSLSAYSPFVPLDPDDSGLPAIIFHFTITNMTDKRVDASVLMNQQNAVGWDDSTEINWVFNPSFGGNRNRVVHRPDLAAIELTNPTLPDDHPRAGQIVIAALDESASAKAQWMDLRRLWADFASDGRLESTSVNRPPPRGRTVNAAIAASMQLEPQAEQRVTFLLTWYFPNRYVDWEQPTLEKQEHLGTNKLWLGNYYSSRFGSALEIAEYVRDNLTRFDDTVARFRKALYRSSLPPSLIDAASSQISVVRSPTCFRANDGRFYGFEGCLGASTEYMGARGGCCPLNCTHVWNYAMTVSRLFPQLERSMREIEWLHQQHETGYLPHRVVVPLSLRRPWDRYIGGPPYPALDGLLGAVLKSYREFRACGDVAWLASLWAHIRLALEHVIERYDQGDGIIHGPQPCTYDVEIEGPNSFIESLYLAALRAGEEMARVVGDVASVKRYRGLFRRARRAADTLLWDGEYYVHRYDPETESVQAYGRGCHADQLFGQWWAHSLGLGYVLPRAHVKRALLSIVRYNYKEHMADHQQFPRKYLRDDEAGLLNCTWPRGGKPEVPLLYSDEVWTGIEYEVAGALLFEDMVEEATAIITNVRKRHDGRLRSPWNEVECGDHYVRAMSSWELLEATAGYEHNASKGLLSFAPRISRENFSCFFATATGWGRYSQRLQARKLTAKLAVYGGEAKVRELRLSHSNARKATVMIGSRKVPLSFTHRRGCLSIRFKEMQTTGKDQTLRVSVE</sequence>
<evidence type="ECO:0000313" key="3">
    <source>
        <dbReference type="EMBL" id="RJP64716.1"/>
    </source>
</evidence>